<dbReference type="STRING" id="45351.A7S473"/>
<evidence type="ECO:0000259" key="8">
    <source>
        <dbReference type="SMART" id="SM01166"/>
    </source>
</evidence>
<dbReference type="InParanoid" id="A7S473"/>
<comment type="similarity">
    <text evidence="1 7">Belongs to the WD repeat coronin family.</text>
</comment>
<feature type="repeat" description="WD" evidence="6">
    <location>
        <begin position="82"/>
        <end position="114"/>
    </location>
</feature>
<feature type="domain" description="DUF1899" evidence="8">
    <location>
        <begin position="8"/>
        <end position="72"/>
    </location>
</feature>
<dbReference type="PhylomeDB" id="A7S473"/>
<dbReference type="InterPro" id="IPR015943">
    <property type="entry name" value="WD40/YVTN_repeat-like_dom_sf"/>
</dbReference>
<dbReference type="SUPFAM" id="SSF50978">
    <property type="entry name" value="WD40 repeat-like"/>
    <property type="match status" value="1"/>
</dbReference>
<dbReference type="eggNOG" id="KOG0303">
    <property type="taxonomic scope" value="Eukaryota"/>
</dbReference>
<dbReference type="PROSITE" id="PS50294">
    <property type="entry name" value="WD_REPEATS_REGION"/>
    <property type="match status" value="2"/>
</dbReference>
<dbReference type="InterPro" id="IPR001680">
    <property type="entry name" value="WD40_rpt"/>
</dbReference>
<dbReference type="Proteomes" id="UP000001593">
    <property type="component" value="Unassembled WGS sequence"/>
</dbReference>
<dbReference type="OMA" id="EREMAIW"/>
<keyword evidence="5" id="KW-0009">Actin-binding</keyword>
<protein>
    <recommendedName>
        <fullName evidence="7">Coronin</fullName>
    </recommendedName>
</protein>
<dbReference type="Pfam" id="PF00400">
    <property type="entry name" value="WD40"/>
    <property type="match status" value="3"/>
</dbReference>
<dbReference type="PANTHER" id="PTHR10856">
    <property type="entry name" value="CORONIN"/>
    <property type="match status" value="1"/>
</dbReference>
<evidence type="ECO:0000256" key="4">
    <source>
        <dbReference type="ARBA" id="ARBA00023054"/>
    </source>
</evidence>
<keyword evidence="10" id="KW-1185">Reference proteome</keyword>
<evidence type="ECO:0000256" key="1">
    <source>
        <dbReference type="ARBA" id="ARBA00009482"/>
    </source>
</evidence>
<accession>A7S473</accession>
<keyword evidence="3 7" id="KW-0677">Repeat</keyword>
<feature type="repeat" description="WD" evidence="6">
    <location>
        <begin position="177"/>
        <end position="218"/>
    </location>
</feature>
<name>A7S473_NEMVE</name>
<dbReference type="AlphaFoldDB" id="A7S473"/>
<evidence type="ECO:0000256" key="2">
    <source>
        <dbReference type="ARBA" id="ARBA00022574"/>
    </source>
</evidence>
<dbReference type="InterPro" id="IPR036322">
    <property type="entry name" value="WD40_repeat_dom_sf"/>
</dbReference>
<dbReference type="OrthoDB" id="1850764at2759"/>
<sequence>MAQRQSFRHRHVSKFKHVFGNPAKKEGCYEGINISQIAWESNFCAVNPKFLAVALESSCGGPFLVLPLSQTGKIDPFNQPKVNGHTRPVLDLGWNPFDDNVIASASEDCSIKIWYIPDCGLCEDLNREDFIGHLQGHDRKVGIIRWHPCASNIIASAGFDDVIIIWDVEREAAVLILKGHPDTIFSLSFNWNGSLIATTCKDKKIRVIDPREGRLIASGEGHKGPKCSQVVFLGNTSRLFSTGFSRTQEREVAVWDLGNALKRPLNIEQLDSSSGNIMLYYDHDTHMVYLAGKGDGNIRYYEVLEEEPYFMFLNEFRSASPQRGLGVMPKRGLEVHKCEIMRFYKLQNNGVVEPIAMTVPRRHSGTYQFDLFPKTPSNKPAMSAEQWIMGSNKAPLMDELLPGLTVDGMSREAYESSKREDETKQKENKTGSKFTRLLLFLHYIILLL</sequence>
<dbReference type="FunFam" id="2.130.10.10:FF:000502">
    <property type="entry name" value="Coronin"/>
    <property type="match status" value="1"/>
</dbReference>
<dbReference type="InterPro" id="IPR019775">
    <property type="entry name" value="WD40_repeat_CS"/>
</dbReference>
<dbReference type="SMART" id="SM01167">
    <property type="entry name" value="DUF1900"/>
    <property type="match status" value="1"/>
</dbReference>
<dbReference type="InterPro" id="IPR015048">
    <property type="entry name" value="DUF1899"/>
</dbReference>
<evidence type="ECO:0000256" key="3">
    <source>
        <dbReference type="ARBA" id="ARBA00022737"/>
    </source>
</evidence>
<dbReference type="PROSITE" id="PS00678">
    <property type="entry name" value="WD_REPEATS_1"/>
    <property type="match status" value="1"/>
</dbReference>
<evidence type="ECO:0000313" key="9">
    <source>
        <dbReference type="EMBL" id="EDO41467.1"/>
    </source>
</evidence>
<evidence type="ECO:0000256" key="7">
    <source>
        <dbReference type="RuleBase" id="RU280818"/>
    </source>
</evidence>
<dbReference type="SMART" id="SM01166">
    <property type="entry name" value="DUF1899"/>
    <property type="match status" value="1"/>
</dbReference>
<dbReference type="GO" id="GO:0051015">
    <property type="term" value="F:actin filament binding"/>
    <property type="evidence" value="ECO:0000318"/>
    <property type="project" value="GO_Central"/>
</dbReference>
<keyword evidence="2 6" id="KW-0853">WD repeat</keyword>
<organism evidence="9 10">
    <name type="scientific">Nematostella vectensis</name>
    <name type="common">Starlet sea anemone</name>
    <dbReference type="NCBI Taxonomy" id="45351"/>
    <lineage>
        <taxon>Eukaryota</taxon>
        <taxon>Metazoa</taxon>
        <taxon>Cnidaria</taxon>
        <taxon>Anthozoa</taxon>
        <taxon>Hexacorallia</taxon>
        <taxon>Actiniaria</taxon>
        <taxon>Edwardsiidae</taxon>
        <taxon>Nematostella</taxon>
    </lineage>
</organism>
<dbReference type="PANTHER" id="PTHR10856:SF44">
    <property type="entry name" value="CORONIN"/>
    <property type="match status" value="1"/>
</dbReference>
<dbReference type="HOGENOM" id="CLU_026859_4_0_1"/>
<evidence type="ECO:0000256" key="6">
    <source>
        <dbReference type="PROSITE-ProRule" id="PRU00221"/>
    </source>
</evidence>
<keyword evidence="4" id="KW-0175">Coiled coil</keyword>
<dbReference type="EMBL" id="DS469577">
    <property type="protein sequence ID" value="EDO41467.1"/>
    <property type="molecule type" value="Genomic_DNA"/>
</dbReference>
<dbReference type="Pfam" id="PF08953">
    <property type="entry name" value="DUF1899"/>
    <property type="match status" value="1"/>
</dbReference>
<dbReference type="PROSITE" id="PS50082">
    <property type="entry name" value="WD_REPEATS_2"/>
    <property type="match status" value="3"/>
</dbReference>
<feature type="repeat" description="WD" evidence="6">
    <location>
        <begin position="134"/>
        <end position="176"/>
    </location>
</feature>
<dbReference type="InterPro" id="IPR015505">
    <property type="entry name" value="Coronin"/>
</dbReference>
<reference evidence="9 10" key="1">
    <citation type="journal article" date="2007" name="Science">
        <title>Sea anemone genome reveals ancestral eumetazoan gene repertoire and genomic organization.</title>
        <authorList>
            <person name="Putnam N.H."/>
            <person name="Srivastava M."/>
            <person name="Hellsten U."/>
            <person name="Dirks B."/>
            <person name="Chapman J."/>
            <person name="Salamov A."/>
            <person name="Terry A."/>
            <person name="Shapiro H."/>
            <person name="Lindquist E."/>
            <person name="Kapitonov V.V."/>
            <person name="Jurka J."/>
            <person name="Genikhovich G."/>
            <person name="Grigoriev I.V."/>
            <person name="Lucas S.M."/>
            <person name="Steele R.E."/>
            <person name="Finnerty J.R."/>
            <person name="Technau U."/>
            <person name="Martindale M.Q."/>
            <person name="Rokhsar D.S."/>
        </authorList>
    </citation>
    <scope>NUCLEOTIDE SEQUENCE [LARGE SCALE GENOMIC DNA]</scope>
    <source>
        <strain evidence="10">CH2 X CH6</strain>
    </source>
</reference>
<gene>
    <name evidence="9" type="ORF">NEMVEDRAFT_v1g206544</name>
</gene>
<dbReference type="SMART" id="SM00320">
    <property type="entry name" value="WD40"/>
    <property type="match status" value="4"/>
</dbReference>
<dbReference type="Pfam" id="PF16300">
    <property type="entry name" value="WD40_4"/>
    <property type="match status" value="1"/>
</dbReference>
<evidence type="ECO:0000313" key="10">
    <source>
        <dbReference type="Proteomes" id="UP000001593"/>
    </source>
</evidence>
<evidence type="ECO:0000256" key="5">
    <source>
        <dbReference type="ARBA" id="ARBA00023203"/>
    </source>
</evidence>
<dbReference type="KEGG" id="nve:5513211"/>
<dbReference type="Gene3D" id="2.130.10.10">
    <property type="entry name" value="YVTN repeat-like/Quinoprotein amine dehydrogenase"/>
    <property type="match status" value="1"/>
</dbReference>
<proteinExistence type="inferred from homology"/>